<comment type="catalytic activity">
    <reaction evidence="7">
        <text>L-threonyl-[protein] + ATP = O-phospho-L-threonyl-[protein] + ADP + H(+)</text>
        <dbReference type="Rhea" id="RHEA:46608"/>
        <dbReference type="Rhea" id="RHEA-COMP:11060"/>
        <dbReference type="Rhea" id="RHEA-COMP:11605"/>
        <dbReference type="ChEBI" id="CHEBI:15378"/>
        <dbReference type="ChEBI" id="CHEBI:30013"/>
        <dbReference type="ChEBI" id="CHEBI:30616"/>
        <dbReference type="ChEBI" id="CHEBI:61977"/>
        <dbReference type="ChEBI" id="CHEBI:456216"/>
        <dbReference type="EC" id="2.7.11.1"/>
    </reaction>
</comment>
<dbReference type="EMBL" id="SNRW01007442">
    <property type="protein sequence ID" value="KAA6381229.1"/>
    <property type="molecule type" value="Genomic_DNA"/>
</dbReference>
<evidence type="ECO:0000256" key="2">
    <source>
        <dbReference type="ARBA" id="ARBA00022527"/>
    </source>
</evidence>
<dbReference type="Gene3D" id="1.10.510.10">
    <property type="entry name" value="Transferase(Phosphotransferase) domain 1"/>
    <property type="match status" value="1"/>
</dbReference>
<evidence type="ECO:0000256" key="3">
    <source>
        <dbReference type="ARBA" id="ARBA00022679"/>
    </source>
</evidence>
<accession>A0A5J4VFQ1</accession>
<dbReference type="GO" id="GO:0005524">
    <property type="term" value="F:ATP binding"/>
    <property type="evidence" value="ECO:0007669"/>
    <property type="project" value="UniProtKB-KW"/>
</dbReference>
<proteinExistence type="predicted"/>
<sequence>MSHETTVPNSKMSKKYKVASYINHGAYADIYRASRISDGKQICFKKLSEEQITDWMIQVLLALQYIHSRNIVHRDVKPKNIFLTKDGQAKLGDFGISIKLTDSNMKKLEQLGTTIYYSPEMCNFDRNKGCEYDFKTDIWSLGITIYELCCHCRPFNSDSKKELFKQIIHNDIGDKPKEISDDLWEVLKKMLTKGYFELDVR</sequence>
<dbReference type="AlphaFoldDB" id="A0A5J4VFQ1"/>
<dbReference type="Proteomes" id="UP000324800">
    <property type="component" value="Unassembled WGS sequence"/>
</dbReference>
<evidence type="ECO:0000313" key="10">
    <source>
        <dbReference type="EMBL" id="KAA6381229.1"/>
    </source>
</evidence>
<gene>
    <name evidence="10" type="ORF">EZS28_023243</name>
</gene>
<keyword evidence="3" id="KW-0808">Transferase</keyword>
<dbReference type="SMART" id="SM00220">
    <property type="entry name" value="S_TKc"/>
    <property type="match status" value="1"/>
</dbReference>
<dbReference type="PANTHER" id="PTHR44899">
    <property type="entry name" value="CAMK FAMILY PROTEIN KINASE"/>
    <property type="match status" value="1"/>
</dbReference>
<keyword evidence="4" id="KW-0547">Nucleotide-binding</keyword>
<evidence type="ECO:0000256" key="6">
    <source>
        <dbReference type="ARBA" id="ARBA00022840"/>
    </source>
</evidence>
<dbReference type="PROSITE" id="PS50011">
    <property type="entry name" value="PROTEIN_KINASE_DOM"/>
    <property type="match status" value="1"/>
</dbReference>
<name>A0A5J4VFQ1_9EUKA</name>
<evidence type="ECO:0000256" key="1">
    <source>
        <dbReference type="ARBA" id="ARBA00012513"/>
    </source>
</evidence>
<dbReference type="OrthoDB" id="354826at2759"/>
<evidence type="ECO:0000313" key="11">
    <source>
        <dbReference type="Proteomes" id="UP000324800"/>
    </source>
</evidence>
<reference evidence="10 11" key="1">
    <citation type="submission" date="2019-03" db="EMBL/GenBank/DDBJ databases">
        <title>Single cell metagenomics reveals metabolic interactions within the superorganism composed of flagellate Streblomastix strix and complex community of Bacteroidetes bacteria on its surface.</title>
        <authorList>
            <person name="Treitli S.C."/>
            <person name="Kolisko M."/>
            <person name="Husnik F."/>
            <person name="Keeling P."/>
            <person name="Hampl V."/>
        </authorList>
    </citation>
    <scope>NUCLEOTIDE SEQUENCE [LARGE SCALE GENOMIC DNA]</scope>
    <source>
        <strain evidence="10">ST1C</strain>
    </source>
</reference>
<dbReference type="EC" id="2.7.11.1" evidence="1"/>
<protein>
    <recommendedName>
        <fullName evidence="1">non-specific serine/threonine protein kinase</fullName>
        <ecNumber evidence="1">2.7.11.1</ecNumber>
    </recommendedName>
</protein>
<dbReference type="SUPFAM" id="SSF56112">
    <property type="entry name" value="Protein kinase-like (PK-like)"/>
    <property type="match status" value="1"/>
</dbReference>
<dbReference type="InterPro" id="IPR051131">
    <property type="entry name" value="NEK_Ser/Thr_kinase_NIMA"/>
</dbReference>
<organism evidence="10 11">
    <name type="scientific">Streblomastix strix</name>
    <dbReference type="NCBI Taxonomy" id="222440"/>
    <lineage>
        <taxon>Eukaryota</taxon>
        <taxon>Metamonada</taxon>
        <taxon>Preaxostyla</taxon>
        <taxon>Oxymonadida</taxon>
        <taxon>Streblomastigidae</taxon>
        <taxon>Streblomastix</taxon>
    </lineage>
</organism>
<dbReference type="Pfam" id="PF00069">
    <property type="entry name" value="Pkinase"/>
    <property type="match status" value="1"/>
</dbReference>
<evidence type="ECO:0000259" key="9">
    <source>
        <dbReference type="PROSITE" id="PS50011"/>
    </source>
</evidence>
<dbReference type="GO" id="GO:0004674">
    <property type="term" value="F:protein serine/threonine kinase activity"/>
    <property type="evidence" value="ECO:0007669"/>
    <property type="project" value="UniProtKB-KW"/>
</dbReference>
<comment type="catalytic activity">
    <reaction evidence="8">
        <text>L-seryl-[protein] + ATP = O-phospho-L-seryl-[protein] + ADP + H(+)</text>
        <dbReference type="Rhea" id="RHEA:17989"/>
        <dbReference type="Rhea" id="RHEA-COMP:9863"/>
        <dbReference type="Rhea" id="RHEA-COMP:11604"/>
        <dbReference type="ChEBI" id="CHEBI:15378"/>
        <dbReference type="ChEBI" id="CHEBI:29999"/>
        <dbReference type="ChEBI" id="CHEBI:30616"/>
        <dbReference type="ChEBI" id="CHEBI:83421"/>
        <dbReference type="ChEBI" id="CHEBI:456216"/>
        <dbReference type="EC" id="2.7.11.1"/>
    </reaction>
</comment>
<keyword evidence="6" id="KW-0067">ATP-binding</keyword>
<evidence type="ECO:0000256" key="4">
    <source>
        <dbReference type="ARBA" id="ARBA00022741"/>
    </source>
</evidence>
<comment type="caution">
    <text evidence="10">The sequence shown here is derived from an EMBL/GenBank/DDBJ whole genome shotgun (WGS) entry which is preliminary data.</text>
</comment>
<feature type="domain" description="Protein kinase" evidence="9">
    <location>
        <begin position="1"/>
        <end position="201"/>
    </location>
</feature>
<dbReference type="PROSITE" id="PS00108">
    <property type="entry name" value="PROTEIN_KINASE_ST"/>
    <property type="match status" value="1"/>
</dbReference>
<dbReference type="InterPro" id="IPR011009">
    <property type="entry name" value="Kinase-like_dom_sf"/>
</dbReference>
<dbReference type="InterPro" id="IPR008271">
    <property type="entry name" value="Ser/Thr_kinase_AS"/>
</dbReference>
<dbReference type="PANTHER" id="PTHR44899:SF3">
    <property type="entry name" value="SERINE_THREONINE-PROTEIN KINASE NEK1"/>
    <property type="match status" value="1"/>
</dbReference>
<evidence type="ECO:0000256" key="8">
    <source>
        <dbReference type="ARBA" id="ARBA00048679"/>
    </source>
</evidence>
<keyword evidence="5" id="KW-0418">Kinase</keyword>
<keyword evidence="2" id="KW-0723">Serine/threonine-protein kinase</keyword>
<evidence type="ECO:0000256" key="7">
    <source>
        <dbReference type="ARBA" id="ARBA00047899"/>
    </source>
</evidence>
<evidence type="ECO:0000256" key="5">
    <source>
        <dbReference type="ARBA" id="ARBA00022777"/>
    </source>
</evidence>
<dbReference type="InterPro" id="IPR000719">
    <property type="entry name" value="Prot_kinase_dom"/>
</dbReference>